<dbReference type="InterPro" id="IPR036962">
    <property type="entry name" value="Glyco_hydro_3_N_sf"/>
</dbReference>
<dbReference type="InterPro" id="IPR017853">
    <property type="entry name" value="GH"/>
</dbReference>
<dbReference type="GO" id="GO:0016787">
    <property type="term" value="F:hydrolase activity"/>
    <property type="evidence" value="ECO:0007669"/>
    <property type="project" value="UniProtKB-KW"/>
</dbReference>
<keyword evidence="6" id="KW-0326">Glycosidase</keyword>
<dbReference type="SMART" id="SM01217">
    <property type="entry name" value="Fn3_like"/>
    <property type="match status" value="1"/>
</dbReference>
<dbReference type="PANTHER" id="PTHR30620">
    <property type="entry name" value="PERIPLASMIC BETA-GLUCOSIDASE-RELATED"/>
    <property type="match status" value="1"/>
</dbReference>
<dbReference type="InterPro" id="IPR036881">
    <property type="entry name" value="Glyco_hydro_3_C_sf"/>
</dbReference>
<accession>A0ABV7UCL7</accession>
<keyword evidence="9" id="KW-1185">Reference proteome</keyword>
<comment type="caution">
    <text evidence="8">The sequence shown here is derived from an EMBL/GenBank/DDBJ whole genome shotgun (WGS) entry which is preliminary data.</text>
</comment>
<gene>
    <name evidence="8" type="ORF">ACFONL_02500</name>
</gene>
<dbReference type="Gene3D" id="3.20.20.300">
    <property type="entry name" value="Glycoside hydrolase, family 3, N-terminal domain"/>
    <property type="match status" value="1"/>
</dbReference>
<evidence type="ECO:0000313" key="8">
    <source>
        <dbReference type="EMBL" id="MFC3636258.1"/>
    </source>
</evidence>
<comment type="catalytic activity">
    <reaction evidence="1">
        <text>Hydrolysis of terminal, non-reducing beta-D-glucosyl residues with release of beta-D-glucose.</text>
        <dbReference type="EC" id="3.2.1.21"/>
    </reaction>
</comment>
<evidence type="ECO:0000256" key="1">
    <source>
        <dbReference type="ARBA" id="ARBA00000448"/>
    </source>
</evidence>
<dbReference type="RefSeq" id="WP_244642624.1">
    <property type="nucleotide sequence ID" value="NZ_BNCG01000001.1"/>
</dbReference>
<dbReference type="InterPro" id="IPR026891">
    <property type="entry name" value="Fn3-like"/>
</dbReference>
<reference evidence="9" key="1">
    <citation type="journal article" date="2019" name="Int. J. Syst. Evol. Microbiol.">
        <title>The Global Catalogue of Microorganisms (GCM) 10K type strain sequencing project: providing services to taxonomists for standard genome sequencing and annotation.</title>
        <authorList>
            <consortium name="The Broad Institute Genomics Platform"/>
            <consortium name="The Broad Institute Genome Sequencing Center for Infectious Disease"/>
            <person name="Wu L."/>
            <person name="Ma J."/>
        </authorList>
    </citation>
    <scope>NUCLEOTIDE SEQUENCE [LARGE SCALE GENOMIC DNA]</scope>
    <source>
        <strain evidence="9">KCTC 42282</strain>
    </source>
</reference>
<dbReference type="Pfam" id="PF00933">
    <property type="entry name" value="Glyco_hydro_3"/>
    <property type="match status" value="1"/>
</dbReference>
<dbReference type="SUPFAM" id="SSF51445">
    <property type="entry name" value="(Trans)glycosidases"/>
    <property type="match status" value="1"/>
</dbReference>
<dbReference type="PRINTS" id="PR00133">
    <property type="entry name" value="GLHYDRLASE3"/>
</dbReference>
<dbReference type="EC" id="3.2.1.21" evidence="3"/>
<organism evidence="8 9">
    <name type="scientific">Camelimonas fluminis</name>
    <dbReference type="NCBI Taxonomy" id="1576911"/>
    <lineage>
        <taxon>Bacteria</taxon>
        <taxon>Pseudomonadati</taxon>
        <taxon>Pseudomonadota</taxon>
        <taxon>Alphaproteobacteria</taxon>
        <taxon>Hyphomicrobiales</taxon>
        <taxon>Chelatococcaceae</taxon>
        <taxon>Camelimonas</taxon>
    </lineage>
</organism>
<evidence type="ECO:0000256" key="4">
    <source>
        <dbReference type="ARBA" id="ARBA00022729"/>
    </source>
</evidence>
<dbReference type="Proteomes" id="UP001595704">
    <property type="component" value="Unassembled WGS sequence"/>
</dbReference>
<dbReference type="Gene3D" id="2.60.40.10">
    <property type="entry name" value="Immunoglobulins"/>
    <property type="match status" value="1"/>
</dbReference>
<feature type="domain" description="Fibronectin type III-like" evidence="7">
    <location>
        <begin position="635"/>
        <end position="703"/>
    </location>
</feature>
<evidence type="ECO:0000313" key="9">
    <source>
        <dbReference type="Proteomes" id="UP001595704"/>
    </source>
</evidence>
<evidence type="ECO:0000256" key="6">
    <source>
        <dbReference type="ARBA" id="ARBA00023295"/>
    </source>
</evidence>
<dbReference type="InterPro" id="IPR051915">
    <property type="entry name" value="Cellulose_Degrad_GH3"/>
</dbReference>
<dbReference type="Gene3D" id="3.40.50.1700">
    <property type="entry name" value="Glycoside hydrolase family 3 C-terminal domain"/>
    <property type="match status" value="1"/>
</dbReference>
<dbReference type="InterPro" id="IPR013783">
    <property type="entry name" value="Ig-like_fold"/>
</dbReference>
<evidence type="ECO:0000256" key="5">
    <source>
        <dbReference type="ARBA" id="ARBA00022801"/>
    </source>
</evidence>
<name>A0ABV7UCL7_9HYPH</name>
<protein>
    <recommendedName>
        <fullName evidence="3">beta-glucosidase</fullName>
        <ecNumber evidence="3">3.2.1.21</ecNumber>
    </recommendedName>
</protein>
<dbReference type="Pfam" id="PF01915">
    <property type="entry name" value="Glyco_hydro_3_C"/>
    <property type="match status" value="1"/>
</dbReference>
<dbReference type="InterPro" id="IPR001764">
    <property type="entry name" value="Glyco_hydro_3_N"/>
</dbReference>
<proteinExistence type="inferred from homology"/>
<dbReference type="PANTHER" id="PTHR30620:SF16">
    <property type="entry name" value="LYSOSOMAL BETA GLUCOSIDASE"/>
    <property type="match status" value="1"/>
</dbReference>
<comment type="similarity">
    <text evidence="2">Belongs to the glycosyl hydrolase 3 family.</text>
</comment>
<keyword evidence="4" id="KW-0732">Signal</keyword>
<dbReference type="EMBL" id="JBHRYC010000023">
    <property type="protein sequence ID" value="MFC3636258.1"/>
    <property type="molecule type" value="Genomic_DNA"/>
</dbReference>
<dbReference type="SUPFAM" id="SSF52279">
    <property type="entry name" value="Beta-D-glucan exohydrolase, C-terminal domain"/>
    <property type="match status" value="1"/>
</dbReference>
<evidence type="ECO:0000259" key="7">
    <source>
        <dbReference type="SMART" id="SM01217"/>
    </source>
</evidence>
<evidence type="ECO:0000256" key="3">
    <source>
        <dbReference type="ARBA" id="ARBA00012744"/>
    </source>
</evidence>
<keyword evidence="5 8" id="KW-0378">Hydrolase</keyword>
<dbReference type="InterPro" id="IPR002772">
    <property type="entry name" value="Glyco_hydro_3_C"/>
</dbReference>
<dbReference type="Pfam" id="PF14310">
    <property type="entry name" value="Fn3-like"/>
    <property type="match status" value="1"/>
</dbReference>
<sequence length="723" mass="75137">MSHRPASPLAGLTPQDILARMTLDEKIGQLHMVSADAVITGPSGPPDGLRDLDQGRIGSVLNVWGDEAAGLQRIAVEQSRLGLPLLFCLDVVHGFRTVFPIPLGEAASFSDEIWRDTAEAAAREAAEAGVSLTFAPMADVSRDPRWGRICEGGGEDPLVNARMARAKIAGFQGDDLRDEARLAATVKHFAAYGAGVGGREYDSADVSDYAMAADYLPPFRAAVEAGVAALMPAFLDIAGVPMTANRALLTNVLREAWGFGGVTITDYNAVAELIAHGAADSGLAAAALAFNAGNDVDMVSGLYHRHLAEAAAQGLVTLADIDAAALRVLRLKQALGLFENPYRACPPATPAQIAARRGAARRAARESLTLLRDPQGALPLPRQLDRIAVIGALAGAAADMRGAWAETGDVSAIVTIADGVRAAWPQAGVSVCGDDPAEAAAAARAAGVAILCLGETAAMSGEAAARANPALPDGQQALLEAVLATGARVIVLLSCGRPLAAPQLFAADCAVLVIWGPGSEAGHAIADVLSGAASPSGRLPVSWPRAVGQIPVFYGRRATGRPHEAGNRYSNGYADLPLAPQFPFGHGLGYATFVWSDLQVSAANPPDRTSALTISLEVRREAGGSPEGGDCAAIETVFLFASVRVPGRTRPLLLLRDFTRIALRPGETRRISFSASPDWLAQEGLIPAPEVVSFLEIIVAASAEPEADPARCLRRVLTGPCGD</sequence>
<evidence type="ECO:0000256" key="2">
    <source>
        <dbReference type="ARBA" id="ARBA00005336"/>
    </source>
</evidence>